<keyword evidence="4" id="KW-1185">Reference proteome</keyword>
<evidence type="ECO:0000256" key="2">
    <source>
        <dbReference type="SAM" id="MobiDB-lite"/>
    </source>
</evidence>
<organism evidence="3 4">
    <name type="scientific">Claviceps aff. purpurea</name>
    <dbReference type="NCBI Taxonomy" id="1967640"/>
    <lineage>
        <taxon>Eukaryota</taxon>
        <taxon>Fungi</taxon>
        <taxon>Dikarya</taxon>
        <taxon>Ascomycota</taxon>
        <taxon>Pezizomycotina</taxon>
        <taxon>Sordariomycetes</taxon>
        <taxon>Hypocreomycetidae</taxon>
        <taxon>Hypocreales</taxon>
        <taxon>Clavicipitaceae</taxon>
        <taxon>Claviceps</taxon>
    </lineage>
</organism>
<feature type="compositionally biased region" description="Low complexity" evidence="2">
    <location>
        <begin position="304"/>
        <end position="315"/>
    </location>
</feature>
<dbReference type="GO" id="GO:0000981">
    <property type="term" value="F:DNA-binding transcription factor activity, RNA polymerase II-specific"/>
    <property type="evidence" value="ECO:0007669"/>
    <property type="project" value="InterPro"/>
</dbReference>
<dbReference type="CDD" id="cd00067">
    <property type="entry name" value="GAL4"/>
    <property type="match status" value="1"/>
</dbReference>
<comment type="caution">
    <text evidence="3">The sequence shown here is derived from an EMBL/GenBank/DDBJ whole genome shotgun (WGS) entry which is preliminary data.</text>
</comment>
<keyword evidence="1" id="KW-0539">Nucleus</keyword>
<dbReference type="SUPFAM" id="SSF57701">
    <property type="entry name" value="Zn2/Cys6 DNA-binding domain"/>
    <property type="match status" value="1"/>
</dbReference>
<feature type="compositionally biased region" description="Basic and acidic residues" evidence="2">
    <location>
        <begin position="176"/>
        <end position="208"/>
    </location>
</feature>
<accession>A0A9P7QC61</accession>
<dbReference type="InterPro" id="IPR036864">
    <property type="entry name" value="Zn2-C6_fun-type_DNA-bd_sf"/>
</dbReference>
<name>A0A9P7QC61_9HYPO</name>
<feature type="compositionally biased region" description="Low complexity" evidence="2">
    <location>
        <begin position="818"/>
        <end position="839"/>
    </location>
</feature>
<proteinExistence type="predicted"/>
<feature type="region of interest" description="Disordered" evidence="2">
    <location>
        <begin position="770"/>
        <end position="790"/>
    </location>
</feature>
<dbReference type="InterPro" id="IPR001138">
    <property type="entry name" value="Zn2Cys6_DnaBD"/>
</dbReference>
<feature type="region of interest" description="Disordered" evidence="2">
    <location>
        <begin position="612"/>
        <end position="631"/>
    </location>
</feature>
<dbReference type="Proteomes" id="UP000707071">
    <property type="component" value="Unassembled WGS sequence"/>
</dbReference>
<feature type="region of interest" description="Disordered" evidence="2">
    <location>
        <begin position="811"/>
        <end position="853"/>
    </location>
</feature>
<feature type="region of interest" description="Disordered" evidence="2">
    <location>
        <begin position="266"/>
        <end position="316"/>
    </location>
</feature>
<feature type="region of interest" description="Disordered" evidence="2">
    <location>
        <begin position="169"/>
        <end position="216"/>
    </location>
</feature>
<dbReference type="GO" id="GO:0008270">
    <property type="term" value="F:zinc ion binding"/>
    <property type="evidence" value="ECO:0007669"/>
    <property type="project" value="InterPro"/>
</dbReference>
<sequence>MMKAVAPRLTLMKAYLQLLYHGQWLFRQSSLDHRPDKSIFGFRLTMAAASDSTSSIAHGFSVYQTTLGAPLQFFPPLGSRELDDMINAFLPGPSSAGEKRATVTLDFFEYAHLTGQAFKFYPVQSMSSAAPSPMSASSSVDSINSSYNVSPLTPSWDWSATSVPSIASSSRVSLQHRGEPKAHGEPKRHGEPKGHEEPKAHGEPKSRETSFNVASLPGMKILTKDGVDVTNIASRGSKTKEQRDHAHLMRIIKACDSCRRKKIRCDPSHKKREASPDAAQSTSKPVKKAKTVPSEAPPPPPPSSSSSSSSSCSLPVTTANPDGLFPALPPFDLGSSSSLTGAEDTCFDALAFDPFEEFVQFPTMDTPDFEFLLDTCDSTSSPFPPLFPAPSLAKSATPSSQESTVLADSDLQAKLPDFPFMDSSTSLVDYTDFHLYSPSSEFSEDERMLSICARSRGLSEKNEASVSQCPPPSCAVATNGVTMEQSNTGLSTNAPFFDPAGDSREEPVSYLSTLAAPQFVPDLQLTTSYPSDGTIVPEDIVTRDLTLADISVSLEPVPLPPVPLGVSANRPGAVIAPATVRSTSSRTVAGIQMPFLQEQALQKALPTLYAQQAGRARSGDRTDEPATSVKSSAGLPVARSLGGVEESYVELGVIAPAMINSTYMLTIKKRPTLAKHYAVARSETSFFEVDLSSVYRGFVSSLENNDQLALDKCRSVDDATLPPSSSNRVLMNPRCVNSLTTSLDQTCSTIVARSGSQILQSLSGDAQKVASSRVQSDRNRPSTVCTLPTLGPQVFRDPAIGVAGDANSFTTPVPPVSPASSANGAGGATEVTSTDAHAGSSGGSSSGASTRAGKTDARNNILYRLESCAIPTHVAHTVLNSCALPPHVASTVPESCAIPTHVAHTVLSSCALPPHVASTVPESCAIPTHATHTVLSSCALPPHVASTVPESCAIPTHATHTVLNSCALRPHVAPTVLSNDPSTAISTSTTAGSISGETADLLANILSAVCSGLISAFVDIFAAASPKLEAGPNRSATMKIKEQLQLWHKPCRERSRRGAPSRQSPMAASIIFCARKTVSIMG</sequence>
<evidence type="ECO:0000313" key="4">
    <source>
        <dbReference type="Proteomes" id="UP000707071"/>
    </source>
</evidence>
<protein>
    <recommendedName>
        <fullName evidence="5">Zn(2)-C6 fungal-type domain-containing protein</fullName>
    </recommendedName>
</protein>
<evidence type="ECO:0008006" key="5">
    <source>
        <dbReference type="Google" id="ProtNLM"/>
    </source>
</evidence>
<reference evidence="3 4" key="1">
    <citation type="journal article" date="2020" name="bioRxiv">
        <title>Whole genome comparisons of ergot fungi reveals the divergence and evolution of species within the genus Claviceps are the result of varying mechanisms driving genome evolution and host range expansion.</title>
        <authorList>
            <person name="Wyka S.A."/>
            <person name="Mondo S.J."/>
            <person name="Liu M."/>
            <person name="Dettman J."/>
            <person name="Nalam V."/>
            <person name="Broders K.D."/>
        </authorList>
    </citation>
    <scope>NUCLEOTIDE SEQUENCE [LARGE SCALE GENOMIC DNA]</scope>
    <source>
        <strain evidence="3 4">Clav52</strain>
    </source>
</reference>
<dbReference type="EMBL" id="SRRH01000659">
    <property type="protein sequence ID" value="KAG6286098.1"/>
    <property type="molecule type" value="Genomic_DNA"/>
</dbReference>
<evidence type="ECO:0000313" key="3">
    <source>
        <dbReference type="EMBL" id="KAG6286098.1"/>
    </source>
</evidence>
<dbReference type="AlphaFoldDB" id="A0A9P7QC61"/>
<gene>
    <name evidence="3" type="ORF">E4U09_006879</name>
</gene>
<evidence type="ECO:0000256" key="1">
    <source>
        <dbReference type="ARBA" id="ARBA00023242"/>
    </source>
</evidence>